<dbReference type="PROSITE" id="PS50118">
    <property type="entry name" value="HMG_BOX_2"/>
    <property type="match status" value="2"/>
</dbReference>
<evidence type="ECO:0000313" key="4">
    <source>
        <dbReference type="EMBL" id="KAK3053361.1"/>
    </source>
</evidence>
<comment type="caution">
    <text evidence="4">The sequence shown here is derived from an EMBL/GenBank/DDBJ whole genome shotgun (WGS) entry which is preliminary data.</text>
</comment>
<evidence type="ECO:0000256" key="2">
    <source>
        <dbReference type="SAM" id="MobiDB-lite"/>
    </source>
</evidence>
<keyword evidence="5" id="KW-1185">Reference proteome</keyword>
<evidence type="ECO:0000259" key="3">
    <source>
        <dbReference type="PROSITE" id="PS50118"/>
    </source>
</evidence>
<dbReference type="AlphaFoldDB" id="A0AAJ0DMR3"/>
<feature type="domain" description="HMG box" evidence="3">
    <location>
        <begin position="250"/>
        <end position="316"/>
    </location>
</feature>
<dbReference type="GO" id="GO:0003677">
    <property type="term" value="F:DNA binding"/>
    <property type="evidence" value="ECO:0007669"/>
    <property type="project" value="UniProtKB-UniRule"/>
</dbReference>
<dbReference type="CDD" id="cd00084">
    <property type="entry name" value="HMG-box_SF"/>
    <property type="match status" value="1"/>
</dbReference>
<name>A0AAJ0DMR3_9PEZI</name>
<accession>A0AAJ0DMR3</accession>
<keyword evidence="1" id="KW-0539">Nucleus</keyword>
<organism evidence="4 5">
    <name type="scientific">Extremus antarcticus</name>
    <dbReference type="NCBI Taxonomy" id="702011"/>
    <lineage>
        <taxon>Eukaryota</taxon>
        <taxon>Fungi</taxon>
        <taxon>Dikarya</taxon>
        <taxon>Ascomycota</taxon>
        <taxon>Pezizomycotina</taxon>
        <taxon>Dothideomycetes</taxon>
        <taxon>Dothideomycetidae</taxon>
        <taxon>Mycosphaerellales</taxon>
        <taxon>Extremaceae</taxon>
        <taxon>Extremus</taxon>
    </lineage>
</organism>
<sequence length="331" mass="36783">MFGRQVVSRLARLPLYARLPFRPSQCPLEVVSTIAQRSYASPGRPRKTVGEPSRPVKRAVKRTAKATDGGPAKRQVKAKKDVAAAKKKTAKAAAPPASKKKRAPKAVTEEQKAAAKAKIAKAKDADLKKATLKPPSNRAISAYNAFMAEKRKGAPAGEMQGPDVSQKMSAMMKELAAEWKSLSPAELEHYNHLAHTRTEAAHAEYKKWVEAHTPEQIKLANRARTALRRRLKGTVKGTMKFTHIRDERAVKRPASSFLQFNINRQASGDFKNIPLIERMALISKEWKALSESEKKKYKDLQNQDISRYSEEYSSVYGHSPPSHQEHASATA</sequence>
<evidence type="ECO:0000313" key="5">
    <source>
        <dbReference type="Proteomes" id="UP001271007"/>
    </source>
</evidence>
<dbReference type="InterPro" id="IPR009071">
    <property type="entry name" value="HMG_box_dom"/>
</dbReference>
<dbReference type="Gene3D" id="1.10.30.10">
    <property type="entry name" value="High mobility group box domain"/>
    <property type="match status" value="2"/>
</dbReference>
<dbReference type="GO" id="GO:0005634">
    <property type="term" value="C:nucleus"/>
    <property type="evidence" value="ECO:0007669"/>
    <property type="project" value="UniProtKB-UniRule"/>
</dbReference>
<reference evidence="4" key="1">
    <citation type="submission" date="2023-04" db="EMBL/GenBank/DDBJ databases">
        <title>Black Yeasts Isolated from many extreme environments.</title>
        <authorList>
            <person name="Coleine C."/>
            <person name="Stajich J.E."/>
            <person name="Selbmann L."/>
        </authorList>
    </citation>
    <scope>NUCLEOTIDE SEQUENCE</scope>
    <source>
        <strain evidence="4">CCFEE 5312</strain>
    </source>
</reference>
<proteinExistence type="predicted"/>
<dbReference type="InterPro" id="IPR036910">
    <property type="entry name" value="HMG_box_dom_sf"/>
</dbReference>
<dbReference type="EMBL" id="JAWDJX010000016">
    <property type="protein sequence ID" value="KAK3053361.1"/>
    <property type="molecule type" value="Genomic_DNA"/>
</dbReference>
<keyword evidence="1" id="KW-0238">DNA-binding</keyword>
<feature type="region of interest" description="Disordered" evidence="2">
    <location>
        <begin position="311"/>
        <end position="331"/>
    </location>
</feature>
<feature type="region of interest" description="Disordered" evidence="2">
    <location>
        <begin position="38"/>
        <end position="108"/>
    </location>
</feature>
<protein>
    <recommendedName>
        <fullName evidence="3">HMG box domain-containing protein</fullName>
    </recommendedName>
</protein>
<evidence type="ECO:0000256" key="1">
    <source>
        <dbReference type="PROSITE-ProRule" id="PRU00267"/>
    </source>
</evidence>
<feature type="compositionally biased region" description="Basic residues" evidence="2">
    <location>
        <begin position="55"/>
        <end position="64"/>
    </location>
</feature>
<feature type="DNA-binding region" description="HMG box" evidence="1">
    <location>
        <begin position="250"/>
        <end position="316"/>
    </location>
</feature>
<dbReference type="SMART" id="SM00398">
    <property type="entry name" value="HMG"/>
    <property type="match status" value="2"/>
</dbReference>
<feature type="DNA-binding region" description="HMG box" evidence="1">
    <location>
        <begin position="136"/>
        <end position="209"/>
    </location>
</feature>
<feature type="domain" description="HMG box" evidence="3">
    <location>
        <begin position="136"/>
        <end position="209"/>
    </location>
</feature>
<dbReference type="SUPFAM" id="SSF47095">
    <property type="entry name" value="HMG-box"/>
    <property type="match status" value="2"/>
</dbReference>
<dbReference type="Proteomes" id="UP001271007">
    <property type="component" value="Unassembled WGS sequence"/>
</dbReference>
<gene>
    <name evidence="4" type="ORF">LTR09_005530</name>
</gene>